<dbReference type="InterPro" id="IPR013424">
    <property type="entry name" value="Ice-binding_C"/>
</dbReference>
<protein>
    <recommendedName>
        <fullName evidence="2">Ice-binding protein C-terminal domain-containing protein</fullName>
    </recommendedName>
</protein>
<dbReference type="EMBL" id="MTJN01000002">
    <property type="protein sequence ID" value="OOV07307.1"/>
    <property type="molecule type" value="Genomic_DNA"/>
</dbReference>
<evidence type="ECO:0000313" key="3">
    <source>
        <dbReference type="EMBL" id="OOV07307.1"/>
    </source>
</evidence>
<dbReference type="RefSeq" id="WP_078365146.1">
    <property type="nucleotide sequence ID" value="NZ_MTJN01000002.1"/>
</dbReference>
<evidence type="ECO:0000313" key="4">
    <source>
        <dbReference type="Proteomes" id="UP000190750"/>
    </source>
</evidence>
<accession>A0A1T1ATA8</accession>
<evidence type="ECO:0000256" key="1">
    <source>
        <dbReference type="SAM" id="SignalP"/>
    </source>
</evidence>
<comment type="caution">
    <text evidence="3">The sequence shown here is derived from an EMBL/GenBank/DDBJ whole genome shotgun (WGS) entry which is preliminary data.</text>
</comment>
<sequence length="266" mass="27179">MKKSLLSLAVAAALGLASASASAALINVGGVTWDPDAFFDFSATDAVFESVVTNVGDTLIGYGKITSINGDTTGFCAGCELTYKVSYTLASISGLANEKFTFSGGNIDLYVDGSPDWSASTNPTGLAASATDGALFLSLVGRQTYDAFTGKYGTLHSSATPTVGETGSGYGYLDVVAGAGLAAENFDTNGRITVEDSIGTFGLADIKFTNTFQLLDNPFVTDGKLMVMSSASTFSGNTIPEPGSMALIGLGLAGLGLAQRRRKAAK</sequence>
<dbReference type="AlphaFoldDB" id="A0A1T1ATA8"/>
<keyword evidence="4" id="KW-1185">Reference proteome</keyword>
<name>A0A1T1ATA8_RHOFE</name>
<feature type="domain" description="Ice-binding protein C-terminal" evidence="2">
    <location>
        <begin position="238"/>
        <end position="261"/>
    </location>
</feature>
<dbReference type="Proteomes" id="UP000190750">
    <property type="component" value="Unassembled WGS sequence"/>
</dbReference>
<reference evidence="3 4" key="1">
    <citation type="submission" date="2017-01" db="EMBL/GenBank/DDBJ databases">
        <title>Genome sequencing of Rhodoferax fermentans JCM 7819.</title>
        <authorList>
            <person name="Kim Y.J."/>
            <person name="Farh M.E.-A."/>
            <person name="Yang D.-C."/>
        </authorList>
    </citation>
    <scope>NUCLEOTIDE SEQUENCE [LARGE SCALE GENOMIC DNA]</scope>
    <source>
        <strain evidence="3 4">JCM 7819</strain>
    </source>
</reference>
<organism evidence="3 4">
    <name type="scientific">Rhodoferax fermentans</name>
    <dbReference type="NCBI Taxonomy" id="28066"/>
    <lineage>
        <taxon>Bacteria</taxon>
        <taxon>Pseudomonadati</taxon>
        <taxon>Pseudomonadota</taxon>
        <taxon>Betaproteobacteria</taxon>
        <taxon>Burkholderiales</taxon>
        <taxon>Comamonadaceae</taxon>
        <taxon>Rhodoferax</taxon>
    </lineage>
</organism>
<feature type="signal peptide" evidence="1">
    <location>
        <begin position="1"/>
        <end position="23"/>
    </location>
</feature>
<dbReference type="Pfam" id="PF07589">
    <property type="entry name" value="PEP-CTERM"/>
    <property type="match status" value="1"/>
</dbReference>
<proteinExistence type="predicted"/>
<keyword evidence="1" id="KW-0732">Signal</keyword>
<gene>
    <name evidence="3" type="ORF">RF819_11710</name>
</gene>
<dbReference type="NCBIfam" id="TIGR02595">
    <property type="entry name" value="PEP_CTERM"/>
    <property type="match status" value="1"/>
</dbReference>
<feature type="chain" id="PRO_5012142606" description="Ice-binding protein C-terminal domain-containing protein" evidence="1">
    <location>
        <begin position="24"/>
        <end position="266"/>
    </location>
</feature>
<dbReference type="OrthoDB" id="8891598at2"/>
<evidence type="ECO:0000259" key="2">
    <source>
        <dbReference type="Pfam" id="PF07589"/>
    </source>
</evidence>